<evidence type="ECO:0000313" key="3">
    <source>
        <dbReference type="Proteomes" id="UP000247409"/>
    </source>
</evidence>
<sequence length="202" mass="21850">MEIASRTYRKKTAEGRACSGNHSGDIQDLPTGRTGDDEHVEAVNQCVQSEPVRFQSSSPQNTGTYPTEQNLRPKRIALSPRGSRAAPVVQYCQPEQWSSDHVLMSAADVPSISGSASAVVPDLNVADAVVIDPIAAVPARSTTRKRQLRRAPGMDGSSVGVRQSAKQSRILELTQEINRLKDTADWNILLSCMCSCVRKGSC</sequence>
<protein>
    <submittedName>
        <fullName evidence="2">Uncharacterized protein</fullName>
    </submittedName>
</protein>
<accession>A0A2V3J1K9</accession>
<dbReference type="EMBL" id="NBIV01000026">
    <property type="protein sequence ID" value="PXF47280.1"/>
    <property type="molecule type" value="Genomic_DNA"/>
</dbReference>
<name>A0A2V3J1K9_9FLOR</name>
<proteinExistence type="predicted"/>
<dbReference type="AlphaFoldDB" id="A0A2V3J1K9"/>
<dbReference type="Proteomes" id="UP000247409">
    <property type="component" value="Unassembled WGS sequence"/>
</dbReference>
<evidence type="ECO:0000256" key="1">
    <source>
        <dbReference type="SAM" id="MobiDB-lite"/>
    </source>
</evidence>
<reference evidence="2 3" key="1">
    <citation type="journal article" date="2018" name="Mol. Biol. Evol.">
        <title>Analysis of the draft genome of the red seaweed Gracilariopsis chorda provides insights into genome size evolution in Rhodophyta.</title>
        <authorList>
            <person name="Lee J."/>
            <person name="Yang E.C."/>
            <person name="Graf L."/>
            <person name="Yang J.H."/>
            <person name="Qiu H."/>
            <person name="Zel Zion U."/>
            <person name="Chan C.X."/>
            <person name="Stephens T.G."/>
            <person name="Weber A.P.M."/>
            <person name="Boo G.H."/>
            <person name="Boo S.M."/>
            <person name="Kim K.M."/>
            <person name="Shin Y."/>
            <person name="Jung M."/>
            <person name="Lee S.J."/>
            <person name="Yim H.S."/>
            <person name="Lee J.H."/>
            <person name="Bhattacharya D."/>
            <person name="Yoon H.S."/>
        </authorList>
    </citation>
    <scope>NUCLEOTIDE SEQUENCE [LARGE SCALE GENOMIC DNA]</scope>
    <source>
        <strain evidence="2 3">SKKU-2015</strain>
        <tissue evidence="2">Whole body</tissue>
    </source>
</reference>
<gene>
    <name evidence="2" type="ORF">BWQ96_02893</name>
</gene>
<evidence type="ECO:0000313" key="2">
    <source>
        <dbReference type="EMBL" id="PXF47280.1"/>
    </source>
</evidence>
<comment type="caution">
    <text evidence="2">The sequence shown here is derived from an EMBL/GenBank/DDBJ whole genome shotgun (WGS) entry which is preliminary data.</text>
</comment>
<keyword evidence="3" id="KW-1185">Reference proteome</keyword>
<organism evidence="2 3">
    <name type="scientific">Gracilariopsis chorda</name>
    <dbReference type="NCBI Taxonomy" id="448386"/>
    <lineage>
        <taxon>Eukaryota</taxon>
        <taxon>Rhodophyta</taxon>
        <taxon>Florideophyceae</taxon>
        <taxon>Rhodymeniophycidae</taxon>
        <taxon>Gracilariales</taxon>
        <taxon>Gracilariaceae</taxon>
        <taxon>Gracilariopsis</taxon>
    </lineage>
</organism>
<feature type="compositionally biased region" description="Polar residues" evidence="1">
    <location>
        <begin position="54"/>
        <end position="70"/>
    </location>
</feature>
<feature type="region of interest" description="Disordered" evidence="1">
    <location>
        <begin position="49"/>
        <end position="71"/>
    </location>
</feature>
<feature type="region of interest" description="Disordered" evidence="1">
    <location>
        <begin position="1"/>
        <end position="36"/>
    </location>
</feature>